<evidence type="ECO:0000256" key="6">
    <source>
        <dbReference type="HAMAP-Rule" id="MF_02250"/>
    </source>
</evidence>
<comment type="function">
    <text evidence="6">Involved in the purine-salvage pathway. Catalyzes the NADPH-dependent conversion of GMP to IMP.</text>
</comment>
<sequence>MRFLPGQQPTTDLTYGDVFMVPSRSDVTSRFDVDLSSDDGTGTTVPVVVANMTAVAGRRMSETVARRGGIAILPQDIPADVVADVVADVKSKDPVVETPVVVTPTDTVADVLSLLGKRSHGAAVVVDAGRPVGVVTEDDCTAVDRFARVATVMSTDLVTLDAKEIEDDGLPATFERLHAAKIQLAPVVRDGVLAGVLTRKGAVRSTVYSPALDARGRLRIGAAVGINGDVAATSRELLDAGIDVLVVDTAHGHQDKMIAALQAVRSVDPQVPVVAGNVVTAQGVRDLAAAGADIIKVGVGPGAMCTTRMQTAVGRPQFSAVLECAAAARELGKHVWADGGVRHPRDVALALAAGASQVMVGSWFAGTYESPGDLHEDGSGRLYKDSFGMASARAVAARTAGEGSAFDRARKALYEEGISTGKMYLDPRRPGVEDLLDEITSGLRSSCTYAGARTLAEFADRATVGIQSAAGFAEGMPLPTSW</sequence>
<dbReference type="CDD" id="cd02205">
    <property type="entry name" value="CBS_pair_SF"/>
    <property type="match status" value="1"/>
</dbReference>
<feature type="binding site" evidence="7">
    <location>
        <begin position="298"/>
        <end position="300"/>
    </location>
    <ligand>
        <name>NAD(+)</name>
        <dbReference type="ChEBI" id="CHEBI:57540"/>
    </ligand>
</feature>
<gene>
    <name evidence="6" type="primary">guaB1</name>
    <name evidence="11" type="ORF">HLI28_13895</name>
</gene>
<feature type="binding site" evidence="6">
    <location>
        <begin position="298"/>
        <end position="300"/>
    </location>
    <ligand>
        <name>NADP(+)</name>
        <dbReference type="ChEBI" id="CHEBI:58349"/>
    </ligand>
</feature>
<dbReference type="InterPro" id="IPR050139">
    <property type="entry name" value="GMP_reductase"/>
</dbReference>
<reference evidence="11 12" key="1">
    <citation type="submission" date="2020-05" db="EMBL/GenBank/DDBJ databases">
        <title>Genome sequence of Isoptericola sp. JC619 isolated from Chilika lagoon, India.</title>
        <authorList>
            <person name="Kumar D."/>
            <person name="Appam K."/>
            <person name="Gandham S."/>
            <person name="Uppada J."/>
            <person name="Sasikala C."/>
            <person name="Venkata Ramana C."/>
        </authorList>
    </citation>
    <scope>NUCLEOTIDE SEQUENCE [LARGE SCALE GENOMIC DNA]</scope>
    <source>
        <strain evidence="11 12">JC619</strain>
    </source>
</reference>
<evidence type="ECO:0000256" key="7">
    <source>
        <dbReference type="PIRSR" id="PIRSR000130-3"/>
    </source>
</evidence>
<feature type="binding site" evidence="7">
    <location>
        <begin position="248"/>
        <end position="250"/>
    </location>
    <ligand>
        <name>NAD(+)</name>
        <dbReference type="ChEBI" id="CHEBI:57540"/>
    </ligand>
</feature>
<dbReference type="CDD" id="cd00381">
    <property type="entry name" value="IMPDH"/>
    <property type="match status" value="1"/>
</dbReference>
<evidence type="ECO:0000313" key="12">
    <source>
        <dbReference type="Proteomes" id="UP000557204"/>
    </source>
</evidence>
<organism evidence="11 12">
    <name type="scientific">Isoptericola sediminis</name>
    <dbReference type="NCBI Taxonomy" id="2733572"/>
    <lineage>
        <taxon>Bacteria</taxon>
        <taxon>Bacillati</taxon>
        <taxon>Actinomycetota</taxon>
        <taxon>Actinomycetes</taxon>
        <taxon>Micrococcales</taxon>
        <taxon>Promicromonosporaceae</taxon>
        <taxon>Isoptericola</taxon>
    </lineage>
</organism>
<accession>A0A849K5H5</accession>
<dbReference type="GO" id="GO:0032264">
    <property type="term" value="P:IMP salvage"/>
    <property type="evidence" value="ECO:0007669"/>
    <property type="project" value="UniProtKB-UniRule"/>
</dbReference>
<dbReference type="Proteomes" id="UP000557204">
    <property type="component" value="Unassembled WGS sequence"/>
</dbReference>
<evidence type="ECO:0000256" key="4">
    <source>
        <dbReference type="ARBA" id="ARBA00023002"/>
    </source>
</evidence>
<dbReference type="GO" id="GO:0003938">
    <property type="term" value="F:IMP dehydrogenase activity"/>
    <property type="evidence" value="ECO:0007669"/>
    <property type="project" value="InterPro"/>
</dbReference>
<name>A0A849K5H5_9MICO</name>
<evidence type="ECO:0000313" key="11">
    <source>
        <dbReference type="EMBL" id="NNU28628.1"/>
    </source>
</evidence>
<dbReference type="RefSeq" id="WP_171248150.1">
    <property type="nucleotide sequence ID" value="NZ_JABFAJ010000024.1"/>
</dbReference>
<dbReference type="EMBL" id="JABFAJ010000024">
    <property type="protein sequence ID" value="NNU28628.1"/>
    <property type="molecule type" value="Genomic_DNA"/>
</dbReference>
<feature type="binding site" description="in other chain" evidence="8">
    <location>
        <position position="302"/>
    </location>
    <ligand>
        <name>K(+)</name>
        <dbReference type="ChEBI" id="CHEBI:29103"/>
        <note>ligand shared between two tetrameric partners</note>
    </ligand>
</feature>
<dbReference type="InterPro" id="IPR000644">
    <property type="entry name" value="CBS_dom"/>
</dbReference>
<dbReference type="EC" id="1.7.1.7" evidence="6"/>
<dbReference type="GO" id="GO:0005829">
    <property type="term" value="C:cytosol"/>
    <property type="evidence" value="ECO:0007669"/>
    <property type="project" value="TreeGrafter"/>
</dbReference>
<keyword evidence="3 6" id="KW-0521">NADP</keyword>
<dbReference type="FunFam" id="3.20.20.70:FF:000424">
    <property type="entry name" value="Inosine-5'-monophosphate dehydrogenase 2"/>
    <property type="match status" value="1"/>
</dbReference>
<keyword evidence="7" id="KW-0520">NAD</keyword>
<evidence type="ECO:0000256" key="1">
    <source>
        <dbReference type="ARBA" id="ARBA00022726"/>
    </source>
</evidence>
<keyword evidence="12" id="KW-1185">Reference proteome</keyword>
<evidence type="ECO:0000256" key="5">
    <source>
        <dbReference type="ARBA" id="ARBA00023122"/>
    </source>
</evidence>
<dbReference type="SUPFAM" id="SSF51412">
    <property type="entry name" value="Inosine monophosphate dehydrogenase (IMPDH)"/>
    <property type="match status" value="1"/>
</dbReference>
<keyword evidence="5 9" id="KW-0129">CBS domain</keyword>
<dbReference type="NCBIfam" id="NF005869">
    <property type="entry name" value="PRK07807.1"/>
    <property type="match status" value="1"/>
</dbReference>
<evidence type="ECO:0000256" key="3">
    <source>
        <dbReference type="ARBA" id="ARBA00022857"/>
    </source>
</evidence>
<dbReference type="InterPro" id="IPR001093">
    <property type="entry name" value="IMP_DH_GMPRt"/>
</dbReference>
<keyword evidence="8" id="KW-0630">Potassium</keyword>
<protein>
    <recommendedName>
        <fullName evidence="6">GMP reductase</fullName>
        <ecNumber evidence="6">1.7.1.7</ecNumber>
    </recommendedName>
    <alternativeName>
        <fullName evidence="6">Guanosine 5'-monophosphate reductase</fullName>
        <shortName evidence="6">GMPR</shortName>
    </alternativeName>
</protein>
<feature type="binding site" description="in other chain" evidence="8">
    <location>
        <position position="300"/>
    </location>
    <ligand>
        <name>K(+)</name>
        <dbReference type="ChEBI" id="CHEBI:29103"/>
        <note>ligand shared between two tetrameric partners</note>
    </ligand>
</feature>
<dbReference type="InterPro" id="IPR005990">
    <property type="entry name" value="IMP_DH"/>
</dbReference>
<dbReference type="SUPFAM" id="SSF54631">
    <property type="entry name" value="CBS-domain pair"/>
    <property type="match status" value="1"/>
</dbReference>
<dbReference type="PANTHER" id="PTHR43170">
    <property type="entry name" value="GMP REDUCTASE"/>
    <property type="match status" value="1"/>
</dbReference>
<dbReference type="PIRSF" id="PIRSF000130">
    <property type="entry name" value="IMPDH"/>
    <property type="match status" value="1"/>
</dbReference>
<feature type="binding site" description="in other chain" evidence="8">
    <location>
        <position position="305"/>
    </location>
    <ligand>
        <name>K(+)</name>
        <dbReference type="ChEBI" id="CHEBI:29103"/>
        <note>ligand shared between two tetrameric partners</note>
    </ligand>
</feature>
<dbReference type="HAMAP" id="MF_02250">
    <property type="entry name" value="GMPR_GuaB1"/>
    <property type="match status" value="1"/>
</dbReference>
<dbReference type="AlphaFoldDB" id="A0A849K5H5"/>
<dbReference type="InterPro" id="IPR005991">
    <property type="entry name" value="GUAB1"/>
</dbReference>
<comment type="cofactor">
    <cofactor evidence="6">
        <name>a monovalent cation</name>
        <dbReference type="ChEBI" id="CHEBI:60242"/>
    </cofactor>
</comment>
<feature type="binding site" evidence="6">
    <location>
        <begin position="248"/>
        <end position="250"/>
    </location>
    <ligand>
        <name>NADP(+)</name>
        <dbReference type="ChEBI" id="CHEBI:58349"/>
    </ligand>
</feature>
<evidence type="ECO:0000259" key="10">
    <source>
        <dbReference type="PROSITE" id="PS51371"/>
    </source>
</evidence>
<proteinExistence type="inferred from homology"/>
<keyword evidence="4 6" id="KW-0560">Oxidoreductase</keyword>
<dbReference type="PANTHER" id="PTHR43170:SF5">
    <property type="entry name" value="GMP REDUCTASE"/>
    <property type="match status" value="1"/>
</dbReference>
<dbReference type="PROSITE" id="PS51371">
    <property type="entry name" value="CBS"/>
    <property type="match status" value="1"/>
</dbReference>
<dbReference type="GO" id="GO:0003920">
    <property type="term" value="F:GMP reductase activity"/>
    <property type="evidence" value="ECO:0007669"/>
    <property type="project" value="UniProtKB-UniRule"/>
</dbReference>
<keyword evidence="2" id="KW-0677">Repeat</keyword>
<evidence type="ECO:0000256" key="8">
    <source>
        <dbReference type="PIRSR" id="PIRSR000130-4"/>
    </source>
</evidence>
<comment type="similarity">
    <text evidence="6">Belongs to the IMPDH/GMPR family. GuaB1 subfamily.</text>
</comment>
<comment type="catalytic activity">
    <reaction evidence="6">
        <text>IMP + NH4(+) + NADP(+) = GMP + NADPH + 2 H(+)</text>
        <dbReference type="Rhea" id="RHEA:17185"/>
        <dbReference type="ChEBI" id="CHEBI:15378"/>
        <dbReference type="ChEBI" id="CHEBI:28938"/>
        <dbReference type="ChEBI" id="CHEBI:57783"/>
        <dbReference type="ChEBI" id="CHEBI:58053"/>
        <dbReference type="ChEBI" id="CHEBI:58115"/>
        <dbReference type="ChEBI" id="CHEBI:58349"/>
        <dbReference type="EC" id="1.7.1.7"/>
    </reaction>
</comment>
<comment type="caution">
    <text evidence="11">The sequence shown here is derived from an EMBL/GenBank/DDBJ whole genome shotgun (WGS) entry which is preliminary data.</text>
</comment>
<dbReference type="Gene3D" id="3.20.20.70">
    <property type="entry name" value="Aldolase class I"/>
    <property type="match status" value="1"/>
</dbReference>
<dbReference type="InterPro" id="IPR046342">
    <property type="entry name" value="CBS_dom_sf"/>
</dbReference>
<comment type="pathway">
    <text evidence="6">Purine metabolism; IMP biosynthesis via salvage pathway.</text>
</comment>
<keyword evidence="1 6" id="KW-0660">Purine salvage</keyword>
<dbReference type="GO" id="GO:0006166">
    <property type="term" value="P:purine ribonucleoside salvage"/>
    <property type="evidence" value="ECO:0007669"/>
    <property type="project" value="UniProtKB-KW"/>
</dbReference>
<feature type="active site" description="Thioimidate intermediate" evidence="6">
    <location>
        <position position="305"/>
    </location>
</feature>
<dbReference type="Pfam" id="PF00571">
    <property type="entry name" value="CBS"/>
    <property type="match status" value="1"/>
</dbReference>
<feature type="domain" description="CBS" evidence="10">
    <location>
        <begin position="95"/>
        <end position="151"/>
    </location>
</feature>
<evidence type="ECO:0000256" key="2">
    <source>
        <dbReference type="ARBA" id="ARBA00022737"/>
    </source>
</evidence>
<dbReference type="Pfam" id="PF00478">
    <property type="entry name" value="IMPDH"/>
    <property type="match status" value="1"/>
</dbReference>
<evidence type="ECO:0000256" key="9">
    <source>
        <dbReference type="PROSITE-ProRule" id="PRU00703"/>
    </source>
</evidence>
<dbReference type="InterPro" id="IPR013785">
    <property type="entry name" value="Aldolase_TIM"/>
</dbReference>
<dbReference type="SMART" id="SM00116">
    <property type="entry name" value="CBS"/>
    <property type="match status" value="2"/>
</dbReference>
<dbReference type="NCBIfam" id="TIGR01303">
    <property type="entry name" value="IMP_DH_rel_1"/>
    <property type="match status" value="1"/>
</dbReference>
<dbReference type="SMART" id="SM01240">
    <property type="entry name" value="IMPDH"/>
    <property type="match status" value="1"/>
</dbReference>